<sequence>KTGLDTTGAWHAWGMACLKAGNLTAAREKFSRCLKPPLDLNQLSHGSRLVQDVVEYLESTARPLVSLQDDDYFATLRELEATLRTQSLSLEVIPEGKTMHNTYYQECLFYLHNYSTNLAIISFYMRHSCLREALLHLLNKESPPEVFIEGIFQPSYINGKLHILENLLESIDPTLESWGRYLIAACQHLQKKNYYHILYELQQFMKDQVRAAMTCIRFFSHKANSYTELGEKLSWLLKAKDHLKTYLQETSRSTGRKKTTLFRKKMTAADVSRHMNTLQLQMEVTRFLHRCESAGTSQVTTLPLPTLFGNNHMKMDVACKVMLGGKSVEDGFGIAFRVLQDFQLDAAITYCRAARQLVEREKYSEIQQLLKCVSESGMAAKNDGDTILLNCLEAFKRIPPQELEGLIQAIHNDDNKVQAYLTCCKLRSAYLIAVKQEHSRATVLVQQVQQAAKSSGDAVVQDICAQWLLTSHIRGAHGSGPKK</sequence>
<dbReference type="PANTHER" id="PTHR46591:SF1">
    <property type="entry name" value="ZINC FINGER FYVE DOMAIN-CONTAINING PROTEIN 26"/>
    <property type="match status" value="1"/>
</dbReference>
<dbReference type="InParanoid" id="G3TD46"/>
<dbReference type="GO" id="GO:0005813">
    <property type="term" value="C:centrosome"/>
    <property type="evidence" value="ECO:0007669"/>
    <property type="project" value="TreeGrafter"/>
</dbReference>
<dbReference type="GO" id="GO:0032465">
    <property type="term" value="P:regulation of cytokinesis"/>
    <property type="evidence" value="ECO:0007669"/>
    <property type="project" value="TreeGrafter"/>
</dbReference>
<dbReference type="Ensembl" id="ENSLAFT00000014383.3">
    <property type="protein sequence ID" value="ENSLAFP00000012042.3"/>
    <property type="gene ID" value="ENSLAFG00000014373.3"/>
</dbReference>
<keyword evidence="3" id="KW-1185">Reference proteome</keyword>
<evidence type="ECO:0000313" key="2">
    <source>
        <dbReference type="Ensembl" id="ENSLAFP00000012042.3"/>
    </source>
</evidence>
<accession>G3TD46</accession>
<dbReference type="STRING" id="9785.ENSLAFP00000012042"/>
<evidence type="ECO:0000259" key="1">
    <source>
        <dbReference type="Pfam" id="PF25569"/>
    </source>
</evidence>
<dbReference type="Proteomes" id="UP000007646">
    <property type="component" value="Unassembled WGS sequence"/>
</dbReference>
<dbReference type="GO" id="GO:0000724">
    <property type="term" value="P:double-strand break repair via homologous recombination"/>
    <property type="evidence" value="ECO:0007669"/>
    <property type="project" value="InterPro"/>
</dbReference>
<reference evidence="2" key="3">
    <citation type="submission" date="2025-09" db="UniProtKB">
        <authorList>
            <consortium name="Ensembl"/>
        </authorList>
    </citation>
    <scope>IDENTIFICATION</scope>
    <source>
        <strain evidence="2">Isolate ISIS603380</strain>
    </source>
</reference>
<organism evidence="2 3">
    <name type="scientific">Loxodonta africana</name>
    <name type="common">African elephant</name>
    <dbReference type="NCBI Taxonomy" id="9785"/>
    <lineage>
        <taxon>Eukaryota</taxon>
        <taxon>Metazoa</taxon>
        <taxon>Chordata</taxon>
        <taxon>Craniata</taxon>
        <taxon>Vertebrata</taxon>
        <taxon>Euteleostomi</taxon>
        <taxon>Mammalia</taxon>
        <taxon>Eutheria</taxon>
        <taxon>Afrotheria</taxon>
        <taxon>Proboscidea</taxon>
        <taxon>Elephantidae</taxon>
        <taxon>Loxodonta</taxon>
    </lineage>
</organism>
<dbReference type="AlphaFoldDB" id="G3TD46"/>
<dbReference type="eggNOG" id="KOG1811">
    <property type="taxonomic scope" value="Eukaryota"/>
</dbReference>
<dbReference type="InterPro" id="IPR028730">
    <property type="entry name" value="ZFYVE26"/>
</dbReference>
<dbReference type="GO" id="GO:0032266">
    <property type="term" value="F:phosphatidylinositol-3-phosphate binding"/>
    <property type="evidence" value="ECO:0007669"/>
    <property type="project" value="InterPro"/>
</dbReference>
<reference evidence="2 3" key="1">
    <citation type="submission" date="2009-06" db="EMBL/GenBank/DDBJ databases">
        <title>The Genome Sequence of Loxodonta africana (African elephant).</title>
        <authorList>
            <person name="Di Palma F."/>
            <person name="Heiman D."/>
            <person name="Young S."/>
            <person name="Johnson J."/>
            <person name="Lander E.S."/>
            <person name="Lindblad-Toh K."/>
        </authorList>
    </citation>
    <scope>NUCLEOTIDE SEQUENCE [LARGE SCALE GENOMIC DNA]</scope>
    <source>
        <strain evidence="2 3">Isolate ISIS603380</strain>
    </source>
</reference>
<dbReference type="PANTHER" id="PTHR46591">
    <property type="entry name" value="ZINC FINGER FYVE DOMAIN-CONTAINING PROTEIN 26"/>
    <property type="match status" value="1"/>
</dbReference>
<feature type="domain" description="ZFYVE26-like TPR repeats" evidence="1">
    <location>
        <begin position="347"/>
        <end position="468"/>
    </location>
</feature>
<evidence type="ECO:0000313" key="3">
    <source>
        <dbReference type="Proteomes" id="UP000007646"/>
    </source>
</evidence>
<reference evidence="2" key="2">
    <citation type="submission" date="2025-08" db="UniProtKB">
        <authorList>
            <consortium name="Ensembl"/>
        </authorList>
    </citation>
    <scope>IDENTIFICATION</scope>
    <source>
        <strain evidence="2">Isolate ISIS603380</strain>
    </source>
</reference>
<dbReference type="HOGENOM" id="CLU_584702_0_0_1"/>
<name>G3TD46_LOXAF</name>
<dbReference type="GO" id="GO:0030496">
    <property type="term" value="C:midbody"/>
    <property type="evidence" value="ECO:0007669"/>
    <property type="project" value="TreeGrafter"/>
</dbReference>
<protein>
    <recommendedName>
        <fullName evidence="1">ZFYVE26-like TPR repeats domain-containing protein</fullName>
    </recommendedName>
</protein>
<dbReference type="Pfam" id="PF25569">
    <property type="entry name" value="TPR_ZFYVE26"/>
    <property type="match status" value="1"/>
</dbReference>
<dbReference type="GO" id="GO:0000281">
    <property type="term" value="P:mitotic cytokinesis"/>
    <property type="evidence" value="ECO:0007669"/>
    <property type="project" value="InterPro"/>
</dbReference>
<proteinExistence type="predicted"/>
<dbReference type="GeneTree" id="ENSGT00920000149143"/>
<dbReference type="OMA" id="EHNRINA"/>
<dbReference type="InterPro" id="IPR057946">
    <property type="entry name" value="TPR_ZFYVE26"/>
</dbReference>
<dbReference type="GO" id="GO:0005765">
    <property type="term" value="C:lysosomal membrane"/>
    <property type="evidence" value="ECO:0007669"/>
    <property type="project" value="TreeGrafter"/>
</dbReference>